<evidence type="ECO:0000313" key="6">
    <source>
        <dbReference type="EMBL" id="CAB4210516.1"/>
    </source>
</evidence>
<dbReference type="EMBL" id="LR796533">
    <property type="protein sequence ID" value="CAB4150110.1"/>
    <property type="molecule type" value="Genomic_DNA"/>
</dbReference>
<protein>
    <submittedName>
        <fullName evidence="4">Uncharacterized protein</fullName>
    </submittedName>
</protein>
<organism evidence="4">
    <name type="scientific">uncultured Caudovirales phage</name>
    <dbReference type="NCBI Taxonomy" id="2100421"/>
    <lineage>
        <taxon>Viruses</taxon>
        <taxon>Duplodnaviria</taxon>
        <taxon>Heunggongvirae</taxon>
        <taxon>Uroviricota</taxon>
        <taxon>Caudoviricetes</taxon>
        <taxon>Peduoviridae</taxon>
        <taxon>Maltschvirus</taxon>
        <taxon>Maltschvirus maltsch</taxon>
    </lineage>
</organism>
<evidence type="ECO:0000313" key="5">
    <source>
        <dbReference type="EMBL" id="CAB4197737.1"/>
    </source>
</evidence>
<evidence type="ECO:0000313" key="3">
    <source>
        <dbReference type="EMBL" id="CAB4169759.1"/>
    </source>
</evidence>
<dbReference type="EMBL" id="LR796855">
    <property type="protein sequence ID" value="CAB4169759.1"/>
    <property type="molecule type" value="Genomic_DNA"/>
</dbReference>
<evidence type="ECO:0000313" key="1">
    <source>
        <dbReference type="EMBL" id="CAB4135532.1"/>
    </source>
</evidence>
<dbReference type="EMBL" id="LR796302">
    <property type="protein sequence ID" value="CAB4135532.1"/>
    <property type="molecule type" value="Genomic_DNA"/>
</dbReference>
<reference evidence="4" key="1">
    <citation type="submission" date="2020-05" db="EMBL/GenBank/DDBJ databases">
        <authorList>
            <person name="Chiriac C."/>
            <person name="Salcher M."/>
            <person name="Ghai R."/>
            <person name="Kavagutti S V."/>
        </authorList>
    </citation>
    <scope>NUCLEOTIDE SEQUENCE</scope>
</reference>
<dbReference type="EMBL" id="LR797044">
    <property type="protein sequence ID" value="CAB4183046.1"/>
    <property type="molecule type" value="Genomic_DNA"/>
</dbReference>
<name>A0A6J5QKP8_9CAUD</name>
<proteinExistence type="predicted"/>
<sequence>MTDHPVAFNFTAALERTADHPLSYIDGRLVGDNPNQLDGYWDTKEEAVVNFAVQLSEMAHTAQGHYLFVRKAPELVQANQFEGGTKWRMIGRFSIAKLKEKNT</sequence>
<evidence type="ECO:0000313" key="2">
    <source>
        <dbReference type="EMBL" id="CAB4150110.1"/>
    </source>
</evidence>
<accession>A0A6J5QKP8</accession>
<gene>
    <name evidence="4" type="ORF">UFOVP1078_38</name>
    <name evidence="5" type="ORF">UFOVP1317_28</name>
    <name evidence="6" type="ORF">UFOVP1429_23</name>
    <name evidence="1" type="ORF">UFOVP289_49</name>
    <name evidence="2" type="ORF">UFOVP547_61</name>
    <name evidence="3" type="ORF">UFOVP900_8</name>
</gene>
<dbReference type="EMBL" id="LR797373">
    <property type="protein sequence ID" value="CAB4210516.1"/>
    <property type="molecule type" value="Genomic_DNA"/>
</dbReference>
<evidence type="ECO:0000313" key="4">
    <source>
        <dbReference type="EMBL" id="CAB4183046.1"/>
    </source>
</evidence>
<dbReference type="EMBL" id="LR797261">
    <property type="protein sequence ID" value="CAB4197737.1"/>
    <property type="molecule type" value="Genomic_DNA"/>
</dbReference>